<feature type="region of interest" description="Disordered" evidence="1">
    <location>
        <begin position="50"/>
        <end position="108"/>
    </location>
</feature>
<sequence>MAFSEQLRHRSEVIQPVGKKRLVLGLSPVADASACRARPSVDAETLRAQVSTTPSVPIHSDRSSRAERSTHTLALGEPSAVAPAPPSAMDHDEDRSLSLGTEVSASVPPPSPLTGCYLLAVIGEPHTHEHKEIILQRLVKAREEEEETRRKSEAEKPRTIMS</sequence>
<comment type="caution">
    <text evidence="2">The sequence shown here is derived from an EMBL/GenBank/DDBJ whole genome shotgun (WGS) entry which is preliminary data.</text>
</comment>
<evidence type="ECO:0000256" key="1">
    <source>
        <dbReference type="SAM" id="MobiDB-lite"/>
    </source>
</evidence>
<dbReference type="AlphaFoldDB" id="A0A8S1AWA3"/>
<feature type="compositionally biased region" description="Basic and acidic residues" evidence="1">
    <location>
        <begin position="59"/>
        <end position="70"/>
    </location>
</feature>
<gene>
    <name evidence="2" type="ORF">APLA_LOCUS14531</name>
</gene>
<dbReference type="EMBL" id="CADEBD010000393">
    <property type="protein sequence ID" value="CAB3254005.1"/>
    <property type="molecule type" value="Genomic_DNA"/>
</dbReference>
<name>A0A8S1AWA3_ARCPL</name>
<organism evidence="2 3">
    <name type="scientific">Arctia plantaginis</name>
    <name type="common">Wood tiger moth</name>
    <name type="synonym">Phalaena plantaginis</name>
    <dbReference type="NCBI Taxonomy" id="874455"/>
    <lineage>
        <taxon>Eukaryota</taxon>
        <taxon>Metazoa</taxon>
        <taxon>Ecdysozoa</taxon>
        <taxon>Arthropoda</taxon>
        <taxon>Hexapoda</taxon>
        <taxon>Insecta</taxon>
        <taxon>Pterygota</taxon>
        <taxon>Neoptera</taxon>
        <taxon>Endopterygota</taxon>
        <taxon>Lepidoptera</taxon>
        <taxon>Glossata</taxon>
        <taxon>Ditrysia</taxon>
        <taxon>Noctuoidea</taxon>
        <taxon>Erebidae</taxon>
        <taxon>Arctiinae</taxon>
        <taxon>Arctia</taxon>
    </lineage>
</organism>
<accession>A0A8S1AWA3</accession>
<dbReference type="Proteomes" id="UP000494256">
    <property type="component" value="Unassembled WGS sequence"/>
</dbReference>
<feature type="region of interest" description="Disordered" evidence="1">
    <location>
        <begin position="141"/>
        <end position="162"/>
    </location>
</feature>
<reference evidence="2 3" key="1">
    <citation type="submission" date="2020-04" db="EMBL/GenBank/DDBJ databases">
        <authorList>
            <person name="Wallbank WR R."/>
            <person name="Pardo Diaz C."/>
            <person name="Kozak K."/>
            <person name="Martin S."/>
            <person name="Jiggins C."/>
            <person name="Moest M."/>
            <person name="Warren A I."/>
            <person name="Byers J.R.P. K."/>
            <person name="Montejo-Kovacevich G."/>
            <person name="Yen C E."/>
        </authorList>
    </citation>
    <scope>NUCLEOTIDE SEQUENCE [LARGE SCALE GENOMIC DNA]</scope>
</reference>
<dbReference type="OrthoDB" id="7396215at2759"/>
<protein>
    <submittedName>
        <fullName evidence="2">Uncharacterized protein</fullName>
    </submittedName>
</protein>
<proteinExistence type="predicted"/>
<evidence type="ECO:0000313" key="2">
    <source>
        <dbReference type="EMBL" id="CAB3254005.1"/>
    </source>
</evidence>
<evidence type="ECO:0000313" key="3">
    <source>
        <dbReference type="Proteomes" id="UP000494256"/>
    </source>
</evidence>